<feature type="region of interest" description="Disordered" evidence="2">
    <location>
        <begin position="1"/>
        <end position="22"/>
    </location>
</feature>
<evidence type="ECO:0000256" key="1">
    <source>
        <dbReference type="SAM" id="Coils"/>
    </source>
</evidence>
<keyword evidence="4" id="KW-1185">Reference proteome</keyword>
<keyword evidence="1" id="KW-0175">Coiled coil</keyword>
<dbReference type="HOGENOM" id="CLU_517006_0_0_1"/>
<gene>
    <name evidence="3" type="ORF">BN7_1911</name>
</gene>
<dbReference type="Proteomes" id="UP000009328">
    <property type="component" value="Unassembled WGS sequence"/>
</dbReference>
<accession>K0KH91</accession>
<protein>
    <submittedName>
        <fullName evidence="3">Cortactin-binding protein</fullName>
    </submittedName>
</protein>
<evidence type="ECO:0000313" key="3">
    <source>
        <dbReference type="EMBL" id="CCH42366.1"/>
    </source>
</evidence>
<evidence type="ECO:0000313" key="4">
    <source>
        <dbReference type="Proteomes" id="UP000009328"/>
    </source>
</evidence>
<reference evidence="3 4" key="1">
    <citation type="journal article" date="2012" name="Eukaryot. Cell">
        <title>Draft genome sequence of Wickerhamomyces ciferrii NRRL Y-1031 F-60-10.</title>
        <authorList>
            <person name="Schneider J."/>
            <person name="Andrea H."/>
            <person name="Blom J."/>
            <person name="Jaenicke S."/>
            <person name="Ruckert C."/>
            <person name="Schorsch C."/>
            <person name="Szczepanowski R."/>
            <person name="Farwick M."/>
            <person name="Goesmann A."/>
            <person name="Puhler A."/>
            <person name="Schaffer S."/>
            <person name="Tauch A."/>
            <person name="Kohler T."/>
            <person name="Brinkrolf K."/>
        </authorList>
    </citation>
    <scope>NUCLEOTIDE SEQUENCE [LARGE SCALE GENOMIC DNA]</scope>
    <source>
        <strain evidence="4">ATCC 14091 / BCRC 22168 / CBS 111 / JCM 3599 / NBRC 0793 / NRRL Y-1031 F-60-10</strain>
    </source>
</reference>
<sequence length="527" mass="61519">MSSEPIETIDITEDDPTEQEVELDVEPSALDIDKIRQDEESKSNILMAAKLSQPVLKDELNKLQDRLSKLNTVGYKEEELKSIETYFLNVLHNVSNEQDRLSIITRRNSQIESKTLGLLALRVSAFNFAIDYNNGSNQQFDKFKEDLIEQKSKSIDEEIQNLTNKIEIKQNDLYKFENDLKLENERIEITVTKIIEDDENERIRVAKQKIEDLKTKKREEEERQYQEEIEEKQRLLNLKKQEELEEETRKRLANEELMNNLKNKGYSEETSLIIDENTKLPKLETDQLEQEFHKIKNEDQLNDDNDKIDSLQRKFIEQDKSGRVEYRALRAQKREKHAIRRQNGETNVSSDDEWIEEIDGKFSDEEDEVRNDTNKSDSDIDMLDTENEPFHVPNEQQSPRKQQPQPQPQPIPNESPKRYVVEPSPSYPIESQSHDLNPKPSYISDDKIPEVQPEGFKKHQHQNKEPQSSSSSSSSPSITSKPQIMKPATIPTKRTNPTNDPTTSNLFNRPRDPRVRKRNRSAVGHSK</sequence>
<dbReference type="AlphaFoldDB" id="K0KH91"/>
<organism evidence="3 4">
    <name type="scientific">Wickerhamomyces ciferrii (strain ATCC 14091 / BCRC 22168 / CBS 111 / JCM 3599 / NBRC 0793 / NRRL Y-1031 F-60-10)</name>
    <name type="common">Yeast</name>
    <name type="synonym">Pichia ciferrii</name>
    <dbReference type="NCBI Taxonomy" id="1206466"/>
    <lineage>
        <taxon>Eukaryota</taxon>
        <taxon>Fungi</taxon>
        <taxon>Dikarya</taxon>
        <taxon>Ascomycota</taxon>
        <taxon>Saccharomycotina</taxon>
        <taxon>Saccharomycetes</taxon>
        <taxon>Phaffomycetales</taxon>
        <taxon>Wickerhamomycetaceae</taxon>
        <taxon>Wickerhamomyces</taxon>
    </lineage>
</organism>
<dbReference type="InParanoid" id="K0KH91"/>
<name>K0KH91_WICCF</name>
<feature type="compositionally biased region" description="Polar residues" evidence="2">
    <location>
        <begin position="492"/>
        <end position="507"/>
    </location>
</feature>
<comment type="caution">
    <text evidence="3">The sequence shown here is derived from an EMBL/GenBank/DDBJ whole genome shotgun (WGS) entry which is preliminary data.</text>
</comment>
<evidence type="ECO:0000256" key="2">
    <source>
        <dbReference type="SAM" id="MobiDB-lite"/>
    </source>
</evidence>
<feature type="compositionally biased region" description="Low complexity" evidence="2">
    <location>
        <begin position="468"/>
        <end position="477"/>
    </location>
</feature>
<feature type="coiled-coil region" evidence="1">
    <location>
        <begin position="145"/>
        <end position="264"/>
    </location>
</feature>
<proteinExistence type="predicted"/>
<feature type="compositionally biased region" description="Basic and acidic residues" evidence="2">
    <location>
        <begin position="312"/>
        <end position="328"/>
    </location>
</feature>
<feature type="compositionally biased region" description="Acidic residues" evidence="2">
    <location>
        <begin position="10"/>
        <end position="22"/>
    </location>
</feature>
<feature type="compositionally biased region" description="Basic residues" evidence="2">
    <location>
        <begin position="330"/>
        <end position="340"/>
    </location>
</feature>
<feature type="compositionally biased region" description="Basic residues" evidence="2">
    <location>
        <begin position="514"/>
        <end position="527"/>
    </location>
</feature>
<feature type="compositionally biased region" description="Low complexity" evidence="2">
    <location>
        <begin position="394"/>
        <end position="404"/>
    </location>
</feature>
<feature type="region of interest" description="Disordered" evidence="2">
    <location>
        <begin position="312"/>
        <end position="527"/>
    </location>
</feature>
<dbReference type="EMBL" id="CAIF01000043">
    <property type="protein sequence ID" value="CCH42366.1"/>
    <property type="molecule type" value="Genomic_DNA"/>
</dbReference>